<protein>
    <submittedName>
        <fullName evidence="1">Cytidylate kinase-like family protein</fullName>
    </submittedName>
</protein>
<organism evidence="1 2">
    <name type="scientific">Mitsuokella multacida</name>
    <dbReference type="NCBI Taxonomy" id="52226"/>
    <lineage>
        <taxon>Bacteria</taxon>
        <taxon>Bacillati</taxon>
        <taxon>Bacillota</taxon>
        <taxon>Negativicutes</taxon>
        <taxon>Selenomonadales</taxon>
        <taxon>Selenomonadaceae</taxon>
        <taxon>Mitsuokella</taxon>
    </lineage>
</organism>
<comment type="caution">
    <text evidence="1">The sequence shown here is derived from an EMBL/GenBank/DDBJ whole genome shotgun (WGS) entry which is preliminary data.</text>
</comment>
<sequence length="203" mass="23474">MEEMKMEKHTLITISRQFGSGGREVAEILAKKLGVRRYDKKIVEMAADNIEEGMDPREAVELSYNTPSNCLGNLGDYGYERVARHNRMYIEQAKVILGVAEKESAVFLGRCADYILKDKPNSYSFFIYADDDFRAKRAKTDYDGATLEQLNKEETRRKQYYEFYTGQTWGAPEHYDLMINTSNMPLEDVADFIIDYIKKNPRG</sequence>
<gene>
    <name evidence="1" type="ORF">DW674_07875</name>
</gene>
<dbReference type="InterPro" id="IPR027417">
    <property type="entry name" value="P-loop_NTPase"/>
</dbReference>
<reference evidence="1 2" key="1">
    <citation type="submission" date="2018-08" db="EMBL/GenBank/DDBJ databases">
        <title>A genome reference for cultivated species of the human gut microbiota.</title>
        <authorList>
            <person name="Zou Y."/>
            <person name="Xue W."/>
            <person name="Luo G."/>
        </authorList>
    </citation>
    <scope>NUCLEOTIDE SEQUENCE [LARGE SCALE GENOMIC DNA]</scope>
    <source>
        <strain evidence="1 2">AM25-21AC</strain>
    </source>
</reference>
<dbReference type="Gene3D" id="3.40.50.300">
    <property type="entry name" value="P-loop containing nucleotide triphosphate hydrolases"/>
    <property type="match status" value="1"/>
</dbReference>
<dbReference type="GO" id="GO:0016301">
    <property type="term" value="F:kinase activity"/>
    <property type="evidence" value="ECO:0007669"/>
    <property type="project" value="UniProtKB-KW"/>
</dbReference>
<keyword evidence="1" id="KW-0808">Transferase</keyword>
<evidence type="ECO:0000313" key="2">
    <source>
        <dbReference type="Proteomes" id="UP000283442"/>
    </source>
</evidence>
<evidence type="ECO:0000313" key="1">
    <source>
        <dbReference type="EMBL" id="RHF51290.1"/>
    </source>
</evidence>
<dbReference type="Pfam" id="PF13189">
    <property type="entry name" value="Cytidylate_kin2"/>
    <property type="match status" value="1"/>
</dbReference>
<dbReference type="AlphaFoldDB" id="A0A414NW59"/>
<accession>A0A414NW59</accession>
<dbReference type="SUPFAM" id="SSF52540">
    <property type="entry name" value="P-loop containing nucleoside triphosphate hydrolases"/>
    <property type="match status" value="1"/>
</dbReference>
<keyword evidence="1" id="KW-0418">Kinase</keyword>
<dbReference type="EMBL" id="QRHE01000007">
    <property type="protein sequence ID" value="RHF51290.1"/>
    <property type="molecule type" value="Genomic_DNA"/>
</dbReference>
<dbReference type="Proteomes" id="UP000283442">
    <property type="component" value="Unassembled WGS sequence"/>
</dbReference>
<name>A0A414NW59_9FIRM</name>
<proteinExistence type="predicted"/>
<dbReference type="OrthoDB" id="9781180at2"/>